<evidence type="ECO:0000313" key="2">
    <source>
        <dbReference type="Proteomes" id="UP000193648"/>
    </source>
</evidence>
<dbReference type="OrthoDB" id="2449370at2759"/>
<dbReference type="Proteomes" id="UP000193648">
    <property type="component" value="Unassembled WGS sequence"/>
</dbReference>
<dbReference type="AlphaFoldDB" id="A0A1Y2GR98"/>
<dbReference type="EMBL" id="MCFF01000020">
    <property type="protein sequence ID" value="ORZ14978.1"/>
    <property type="molecule type" value="Genomic_DNA"/>
</dbReference>
<dbReference type="RefSeq" id="XP_021881110.1">
    <property type="nucleotide sequence ID" value="XM_022024318.1"/>
</dbReference>
<accession>A0A1Y2GR98</accession>
<dbReference type="InParanoid" id="A0A1Y2GR98"/>
<protein>
    <submittedName>
        <fullName evidence="1">Uncharacterized protein</fullName>
    </submittedName>
</protein>
<proteinExistence type="predicted"/>
<reference evidence="1 2" key="1">
    <citation type="submission" date="2016-07" db="EMBL/GenBank/DDBJ databases">
        <title>Pervasive Adenine N6-methylation of Active Genes in Fungi.</title>
        <authorList>
            <consortium name="DOE Joint Genome Institute"/>
            <person name="Mondo S.J."/>
            <person name="Dannebaum R.O."/>
            <person name="Kuo R.C."/>
            <person name="Labutti K."/>
            <person name="Haridas S."/>
            <person name="Kuo A."/>
            <person name="Salamov A."/>
            <person name="Ahrendt S.R."/>
            <person name="Lipzen A."/>
            <person name="Sullivan W."/>
            <person name="Andreopoulos W.B."/>
            <person name="Clum A."/>
            <person name="Lindquist E."/>
            <person name="Daum C."/>
            <person name="Ramamoorthy G.K."/>
            <person name="Gryganskyi A."/>
            <person name="Culley D."/>
            <person name="Magnuson J.K."/>
            <person name="James T.Y."/>
            <person name="O'Malley M.A."/>
            <person name="Stajich J.E."/>
            <person name="Spatafora J.W."/>
            <person name="Visel A."/>
            <person name="Grigoriev I.V."/>
        </authorList>
    </citation>
    <scope>NUCLEOTIDE SEQUENCE [LARGE SCALE GENOMIC DNA]</scope>
    <source>
        <strain evidence="1 2">NRRL 3116</strain>
    </source>
</reference>
<name>A0A1Y2GR98_9FUNG</name>
<evidence type="ECO:0000313" key="1">
    <source>
        <dbReference type="EMBL" id="ORZ14978.1"/>
    </source>
</evidence>
<sequence>MSFLDQLFGTDGRRRKDGGLWGWIKSRPYKSKCRCDKSTKSHSDNFILLPTMPTTFTCSPTSPTSSFQSSTTSTPNQYALETRIEPHSRSSKRFTYYCNTPSSHMNTRAPQSAQNICISPIASSLSKAMVRPGDEPLDATLQHQYQYHNTIVSSKGNNDASLKKKEEKSIHRLAEEGLGIDITVVGNHTQRYQRHRGSSLTDRSIPRRNAIKGWWWE</sequence>
<comment type="caution">
    <text evidence="1">The sequence shown here is derived from an EMBL/GenBank/DDBJ whole genome shotgun (WGS) entry which is preliminary data.</text>
</comment>
<gene>
    <name evidence="1" type="ORF">BCR41DRAFT_354429</name>
</gene>
<dbReference type="GeneID" id="33566162"/>
<keyword evidence="2" id="KW-1185">Reference proteome</keyword>
<organism evidence="1 2">
    <name type="scientific">Lobosporangium transversale</name>
    <dbReference type="NCBI Taxonomy" id="64571"/>
    <lineage>
        <taxon>Eukaryota</taxon>
        <taxon>Fungi</taxon>
        <taxon>Fungi incertae sedis</taxon>
        <taxon>Mucoromycota</taxon>
        <taxon>Mortierellomycotina</taxon>
        <taxon>Mortierellomycetes</taxon>
        <taxon>Mortierellales</taxon>
        <taxon>Mortierellaceae</taxon>
        <taxon>Lobosporangium</taxon>
    </lineage>
</organism>